<comment type="similarity">
    <text evidence="5 14 16">Belongs to the RNase HII family.</text>
</comment>
<comment type="function">
    <text evidence="3 14 16">Endonuclease that specifically degrades the RNA of RNA-DNA hybrids.</text>
</comment>
<evidence type="ECO:0000256" key="12">
    <source>
        <dbReference type="ARBA" id="ARBA00022801"/>
    </source>
</evidence>
<evidence type="ECO:0000256" key="3">
    <source>
        <dbReference type="ARBA" id="ARBA00004065"/>
    </source>
</evidence>
<dbReference type="InterPro" id="IPR024567">
    <property type="entry name" value="RNase_HII/HIII_dom"/>
</dbReference>
<name>A0A1M6CXZ4_9FIRM</name>
<evidence type="ECO:0000256" key="4">
    <source>
        <dbReference type="ARBA" id="ARBA00004496"/>
    </source>
</evidence>
<dbReference type="GO" id="GO:0005737">
    <property type="term" value="C:cytoplasm"/>
    <property type="evidence" value="ECO:0007669"/>
    <property type="project" value="UniProtKB-SubCell"/>
</dbReference>
<comment type="catalytic activity">
    <reaction evidence="1 14 15 16">
        <text>Endonucleolytic cleavage to 5'-phosphomonoester.</text>
        <dbReference type="EC" id="3.1.26.4"/>
    </reaction>
</comment>
<dbReference type="HAMAP" id="MF_00052_B">
    <property type="entry name" value="RNase_HII_B"/>
    <property type="match status" value="1"/>
</dbReference>
<dbReference type="EC" id="3.1.26.4" evidence="6 14"/>
<evidence type="ECO:0000256" key="2">
    <source>
        <dbReference type="ARBA" id="ARBA00001946"/>
    </source>
</evidence>
<dbReference type="InterPro" id="IPR001352">
    <property type="entry name" value="RNase_HII/HIII"/>
</dbReference>
<evidence type="ECO:0000256" key="8">
    <source>
        <dbReference type="ARBA" id="ARBA00022490"/>
    </source>
</evidence>
<dbReference type="InterPro" id="IPR022898">
    <property type="entry name" value="RNase_HII"/>
</dbReference>
<comment type="cofactor">
    <cofactor evidence="14 15">
        <name>Mn(2+)</name>
        <dbReference type="ChEBI" id="CHEBI:29035"/>
    </cofactor>
    <cofactor evidence="14 15">
        <name>Mg(2+)</name>
        <dbReference type="ChEBI" id="CHEBI:18420"/>
    </cofactor>
    <text evidence="14 15">Manganese or magnesium. Binds 1 divalent metal ion per monomer in the absence of substrate. May bind a second metal ion after substrate binding.</text>
</comment>
<organism evidence="18 19">
    <name type="scientific">Propionispora hippei DSM 15287</name>
    <dbReference type="NCBI Taxonomy" id="1123003"/>
    <lineage>
        <taxon>Bacteria</taxon>
        <taxon>Bacillati</taxon>
        <taxon>Bacillota</taxon>
        <taxon>Negativicutes</taxon>
        <taxon>Selenomonadales</taxon>
        <taxon>Sporomusaceae</taxon>
        <taxon>Propionispora</taxon>
    </lineage>
</organism>
<keyword evidence="10 14" id="KW-0479">Metal-binding</keyword>
<evidence type="ECO:0000256" key="10">
    <source>
        <dbReference type="ARBA" id="ARBA00022723"/>
    </source>
</evidence>
<keyword evidence="12 14" id="KW-0378">Hydrolase</keyword>
<dbReference type="GO" id="GO:0032299">
    <property type="term" value="C:ribonuclease H2 complex"/>
    <property type="evidence" value="ECO:0007669"/>
    <property type="project" value="TreeGrafter"/>
</dbReference>
<comment type="cofactor">
    <cofactor evidence="2">
        <name>Mg(2+)</name>
        <dbReference type="ChEBI" id="CHEBI:18420"/>
    </cofactor>
</comment>
<dbReference type="SUPFAM" id="SSF53098">
    <property type="entry name" value="Ribonuclease H-like"/>
    <property type="match status" value="1"/>
</dbReference>
<dbReference type="NCBIfam" id="NF000594">
    <property type="entry name" value="PRK00015.1-1"/>
    <property type="match status" value="1"/>
</dbReference>
<dbReference type="Pfam" id="PF01351">
    <property type="entry name" value="RNase_HII"/>
    <property type="match status" value="1"/>
</dbReference>
<evidence type="ECO:0000256" key="6">
    <source>
        <dbReference type="ARBA" id="ARBA00012180"/>
    </source>
</evidence>
<dbReference type="PROSITE" id="PS51975">
    <property type="entry name" value="RNASE_H_2"/>
    <property type="match status" value="1"/>
</dbReference>
<dbReference type="EMBL" id="FQZD01000006">
    <property type="protein sequence ID" value="SHI65731.1"/>
    <property type="molecule type" value="Genomic_DNA"/>
</dbReference>
<evidence type="ECO:0000313" key="19">
    <source>
        <dbReference type="Proteomes" id="UP000322917"/>
    </source>
</evidence>
<evidence type="ECO:0000256" key="9">
    <source>
        <dbReference type="ARBA" id="ARBA00022722"/>
    </source>
</evidence>
<dbReference type="GO" id="GO:0043137">
    <property type="term" value="P:DNA replication, removal of RNA primer"/>
    <property type="evidence" value="ECO:0007669"/>
    <property type="project" value="TreeGrafter"/>
</dbReference>
<dbReference type="CDD" id="cd07182">
    <property type="entry name" value="RNase_HII_bacteria_HII_like"/>
    <property type="match status" value="1"/>
</dbReference>
<evidence type="ECO:0000259" key="17">
    <source>
        <dbReference type="PROSITE" id="PS51975"/>
    </source>
</evidence>
<dbReference type="InterPro" id="IPR012337">
    <property type="entry name" value="RNaseH-like_sf"/>
</dbReference>
<keyword evidence="8 14" id="KW-0963">Cytoplasm</keyword>
<evidence type="ECO:0000256" key="5">
    <source>
        <dbReference type="ARBA" id="ARBA00007383"/>
    </source>
</evidence>
<accession>A0A1M6CXZ4</accession>
<dbReference type="GO" id="GO:0006298">
    <property type="term" value="P:mismatch repair"/>
    <property type="evidence" value="ECO:0007669"/>
    <property type="project" value="TreeGrafter"/>
</dbReference>
<protein>
    <recommendedName>
        <fullName evidence="7 14">Ribonuclease HII</fullName>
        <shortName evidence="14">RNase HII</shortName>
        <ecNumber evidence="6 14">3.1.26.4</ecNumber>
    </recommendedName>
</protein>
<keyword evidence="13 14" id="KW-0464">Manganese</keyword>
<dbReference type="InterPro" id="IPR036397">
    <property type="entry name" value="RNaseH_sf"/>
</dbReference>
<comment type="subcellular location">
    <subcellularLocation>
        <location evidence="4 14">Cytoplasm</location>
    </subcellularLocation>
</comment>
<sequence length="263" mass="28938">MRTANMTVAEITELLNQAELPETILAELHTDRRVSVIRLLEKWQKRKASLTREAARLQQLFLPEQEFRRQGYECIVGVDEAGRGPLAGPLVVGAAILPFGCKLPSLNDSKKLSAAQRAVLYDEIKKKALSTKTVIVEVADIDRLNIYQATVQAMYQAIKTIGLKPQAALIDAVPLPELPIPANSLIGGDGLSASIAAASILAKVERDRLMEELALLYPQYGFQNHKGYGTREHLKALAEYGPCPIHRTSFEPIKSWGGRQDAS</sequence>
<dbReference type="GO" id="GO:0003723">
    <property type="term" value="F:RNA binding"/>
    <property type="evidence" value="ECO:0007669"/>
    <property type="project" value="UniProtKB-UniRule"/>
</dbReference>
<dbReference type="PANTHER" id="PTHR10954:SF18">
    <property type="entry name" value="RIBONUCLEASE HII"/>
    <property type="match status" value="1"/>
</dbReference>
<evidence type="ECO:0000256" key="11">
    <source>
        <dbReference type="ARBA" id="ARBA00022759"/>
    </source>
</evidence>
<evidence type="ECO:0000256" key="15">
    <source>
        <dbReference type="PROSITE-ProRule" id="PRU01319"/>
    </source>
</evidence>
<keyword evidence="11 14" id="KW-0255">Endonuclease</keyword>
<evidence type="ECO:0000256" key="16">
    <source>
        <dbReference type="RuleBase" id="RU003515"/>
    </source>
</evidence>
<evidence type="ECO:0000256" key="7">
    <source>
        <dbReference type="ARBA" id="ARBA00019179"/>
    </source>
</evidence>
<feature type="binding site" evidence="14 15">
    <location>
        <position position="171"/>
    </location>
    <ligand>
        <name>a divalent metal cation</name>
        <dbReference type="ChEBI" id="CHEBI:60240"/>
    </ligand>
</feature>
<dbReference type="RefSeq" id="WP_223191594.1">
    <property type="nucleotide sequence ID" value="NZ_FQZD01000006.1"/>
</dbReference>
<dbReference type="AlphaFoldDB" id="A0A1M6CXZ4"/>
<evidence type="ECO:0000313" key="18">
    <source>
        <dbReference type="EMBL" id="SHI65731.1"/>
    </source>
</evidence>
<feature type="binding site" evidence="14 15">
    <location>
        <position position="80"/>
    </location>
    <ligand>
        <name>a divalent metal cation</name>
        <dbReference type="ChEBI" id="CHEBI:60240"/>
    </ligand>
</feature>
<evidence type="ECO:0000256" key="14">
    <source>
        <dbReference type="HAMAP-Rule" id="MF_00052"/>
    </source>
</evidence>
<dbReference type="PANTHER" id="PTHR10954">
    <property type="entry name" value="RIBONUCLEASE H2 SUBUNIT A"/>
    <property type="match status" value="1"/>
</dbReference>
<feature type="domain" description="RNase H type-2" evidence="17">
    <location>
        <begin position="73"/>
        <end position="262"/>
    </location>
</feature>
<feature type="binding site" evidence="14 15">
    <location>
        <position position="79"/>
    </location>
    <ligand>
        <name>a divalent metal cation</name>
        <dbReference type="ChEBI" id="CHEBI:60240"/>
    </ligand>
</feature>
<keyword evidence="9 14" id="KW-0540">Nuclease</keyword>
<gene>
    <name evidence="14" type="primary">rnhB</name>
    <name evidence="18" type="ORF">SAMN02745170_00776</name>
</gene>
<evidence type="ECO:0000256" key="1">
    <source>
        <dbReference type="ARBA" id="ARBA00000077"/>
    </source>
</evidence>
<dbReference type="NCBIfam" id="NF000595">
    <property type="entry name" value="PRK00015.1-3"/>
    <property type="match status" value="1"/>
</dbReference>
<dbReference type="GO" id="GO:0004523">
    <property type="term" value="F:RNA-DNA hybrid ribonuclease activity"/>
    <property type="evidence" value="ECO:0007669"/>
    <property type="project" value="UniProtKB-UniRule"/>
</dbReference>
<reference evidence="18 19" key="1">
    <citation type="submission" date="2016-11" db="EMBL/GenBank/DDBJ databases">
        <authorList>
            <person name="Varghese N."/>
            <person name="Submissions S."/>
        </authorList>
    </citation>
    <scope>NUCLEOTIDE SEQUENCE [LARGE SCALE GENOMIC DNA]</scope>
    <source>
        <strain evidence="18 19">DSM 15287</strain>
    </source>
</reference>
<dbReference type="Gene3D" id="3.30.420.10">
    <property type="entry name" value="Ribonuclease H-like superfamily/Ribonuclease H"/>
    <property type="match status" value="1"/>
</dbReference>
<keyword evidence="19" id="KW-1185">Reference proteome</keyword>
<dbReference type="GO" id="GO:0030145">
    <property type="term" value="F:manganese ion binding"/>
    <property type="evidence" value="ECO:0007669"/>
    <property type="project" value="UniProtKB-UniRule"/>
</dbReference>
<dbReference type="FunFam" id="3.30.420.10:FF:000006">
    <property type="entry name" value="Ribonuclease HII"/>
    <property type="match status" value="1"/>
</dbReference>
<evidence type="ECO:0000256" key="13">
    <source>
        <dbReference type="ARBA" id="ARBA00023211"/>
    </source>
</evidence>
<dbReference type="Proteomes" id="UP000322917">
    <property type="component" value="Unassembled WGS sequence"/>
</dbReference>
<proteinExistence type="inferred from homology"/>